<gene>
    <name evidence="1" type="ORF">HNP25_003396</name>
</gene>
<name>A0A841EP83_9BACT</name>
<organism evidence="1 2">
    <name type="scientific">Arcicella rosea</name>
    <dbReference type="NCBI Taxonomy" id="502909"/>
    <lineage>
        <taxon>Bacteria</taxon>
        <taxon>Pseudomonadati</taxon>
        <taxon>Bacteroidota</taxon>
        <taxon>Cytophagia</taxon>
        <taxon>Cytophagales</taxon>
        <taxon>Flectobacillaceae</taxon>
        <taxon>Arcicella</taxon>
    </lineage>
</organism>
<comment type="caution">
    <text evidence="1">The sequence shown here is derived from an EMBL/GenBank/DDBJ whole genome shotgun (WGS) entry which is preliminary data.</text>
</comment>
<dbReference type="EMBL" id="JACHKT010000028">
    <property type="protein sequence ID" value="MBB6004726.1"/>
    <property type="molecule type" value="Genomic_DNA"/>
</dbReference>
<evidence type="ECO:0000313" key="2">
    <source>
        <dbReference type="Proteomes" id="UP000524404"/>
    </source>
</evidence>
<keyword evidence="2" id="KW-1185">Reference proteome</keyword>
<accession>A0A841EP83</accession>
<dbReference type="AlphaFoldDB" id="A0A841EP83"/>
<dbReference type="RefSeq" id="WP_184135916.1">
    <property type="nucleotide sequence ID" value="NZ_JACHKT010000028.1"/>
</dbReference>
<proteinExistence type="predicted"/>
<evidence type="ECO:0000313" key="1">
    <source>
        <dbReference type="EMBL" id="MBB6004726.1"/>
    </source>
</evidence>
<protein>
    <submittedName>
        <fullName evidence="1">Uncharacterized protein</fullName>
    </submittedName>
</protein>
<reference evidence="1 2" key="1">
    <citation type="submission" date="2020-08" db="EMBL/GenBank/DDBJ databases">
        <title>Functional genomics of gut bacteria from endangered species of beetles.</title>
        <authorList>
            <person name="Carlos-Shanley C."/>
        </authorList>
    </citation>
    <scope>NUCLEOTIDE SEQUENCE [LARGE SCALE GENOMIC DNA]</scope>
    <source>
        <strain evidence="1 2">S00070</strain>
    </source>
</reference>
<sequence>MKRLKTWGKRTFFEYEDSDSSKISIYYGTDLKWKVELSKKDYEKLIKEFKGKTVPIGTSLDKPPMGSVGEWIIKNLKTSQIAYILGAILVEDGYATKKGSEIIFK</sequence>
<dbReference type="Proteomes" id="UP000524404">
    <property type="component" value="Unassembled WGS sequence"/>
</dbReference>